<keyword evidence="2" id="KW-1185">Reference proteome</keyword>
<feature type="non-terminal residue" evidence="1">
    <location>
        <position position="146"/>
    </location>
</feature>
<reference evidence="1" key="1">
    <citation type="submission" date="2023-10" db="EMBL/GenBank/DDBJ databases">
        <title>Genome assembly of Pristionchus species.</title>
        <authorList>
            <person name="Yoshida K."/>
            <person name="Sommer R.J."/>
        </authorList>
    </citation>
    <scope>NUCLEOTIDE SEQUENCE</scope>
    <source>
        <strain evidence="1">RS5133</strain>
    </source>
</reference>
<protein>
    <submittedName>
        <fullName evidence="1">Uncharacterized protein</fullName>
    </submittedName>
</protein>
<evidence type="ECO:0000313" key="1">
    <source>
        <dbReference type="EMBL" id="GMT10368.1"/>
    </source>
</evidence>
<dbReference type="AlphaFoldDB" id="A0AAV5UUI3"/>
<proteinExistence type="predicted"/>
<dbReference type="Proteomes" id="UP001432322">
    <property type="component" value="Unassembled WGS sequence"/>
</dbReference>
<organism evidence="1 2">
    <name type="scientific">Pristionchus fissidentatus</name>
    <dbReference type="NCBI Taxonomy" id="1538716"/>
    <lineage>
        <taxon>Eukaryota</taxon>
        <taxon>Metazoa</taxon>
        <taxon>Ecdysozoa</taxon>
        <taxon>Nematoda</taxon>
        <taxon>Chromadorea</taxon>
        <taxon>Rhabditida</taxon>
        <taxon>Rhabditina</taxon>
        <taxon>Diplogasteromorpha</taxon>
        <taxon>Diplogasteroidea</taxon>
        <taxon>Neodiplogasteridae</taxon>
        <taxon>Pristionchus</taxon>
    </lineage>
</organism>
<name>A0AAV5UUI3_9BILA</name>
<comment type="caution">
    <text evidence="1">The sequence shown here is derived from an EMBL/GenBank/DDBJ whole genome shotgun (WGS) entry which is preliminary data.</text>
</comment>
<accession>A0AAV5UUI3</accession>
<evidence type="ECO:0000313" key="2">
    <source>
        <dbReference type="Proteomes" id="UP001432322"/>
    </source>
</evidence>
<gene>
    <name evidence="1" type="ORF">PFISCL1PPCAC_1665</name>
</gene>
<feature type="non-terminal residue" evidence="1">
    <location>
        <position position="1"/>
    </location>
</feature>
<sequence>TDSDDCTKVVIEDIKLSCEPGYNMEAYIADKGVWVPISVTECFGTAIKTIPSFEKEPDIFRCRTQRKCDIQKYSPDPSDCPFHKTCTTVNINSPHCPSDAKLQASFAQNEYKWEDVDSIACQTERHELVVSSKGNSLPSIPFSLRC</sequence>
<dbReference type="EMBL" id="BTSY01000001">
    <property type="protein sequence ID" value="GMT10368.1"/>
    <property type="molecule type" value="Genomic_DNA"/>
</dbReference>